<sequence length="283" mass="29869">MLGQERGADRREHASDECGAGAFPEISAALILRLHSLLLADQPRHTPPRRRQEAVWIGTRADSPIGAKYVAPSFERIPDLIEDLTAFTVRRDLRPLVVVALSHAQFETIHPVTDGNGRTGRALAQSALRHRGVTPTVSVPVSAGLLADVSATIGRSPPLARGIRTPSSAPSPLLRSAPFGTLVSSSTRSPRSGSRGTTDCGCGGTVPLGACSTWLLDAGHHGGDGGGEGRSADPERLLSAAITRQGGILLSKQEHRLGPLWRSDEIRAAVDRCAERAGRSAAY</sequence>
<name>A0ABX5AAP2_RATRA</name>
<feature type="compositionally biased region" description="Low complexity" evidence="1">
    <location>
        <begin position="166"/>
        <end position="198"/>
    </location>
</feature>
<dbReference type="PROSITE" id="PS51459">
    <property type="entry name" value="FIDO"/>
    <property type="match status" value="1"/>
</dbReference>
<accession>A0ABX5AAP2</accession>
<comment type="caution">
    <text evidence="3">The sequence shown here is derived from an EMBL/GenBank/DDBJ whole genome shotgun (WGS) entry which is preliminary data.</text>
</comment>
<feature type="region of interest" description="Disordered" evidence="1">
    <location>
        <begin position="156"/>
        <end position="200"/>
    </location>
</feature>
<evidence type="ECO:0000259" key="2">
    <source>
        <dbReference type="PROSITE" id="PS51459"/>
    </source>
</evidence>
<feature type="domain" description="Fido" evidence="2">
    <location>
        <begin position="26"/>
        <end position="165"/>
    </location>
</feature>
<dbReference type="InterPro" id="IPR003812">
    <property type="entry name" value="Fido"/>
</dbReference>
<dbReference type="InterPro" id="IPR040198">
    <property type="entry name" value="Fido_containing"/>
</dbReference>
<keyword evidence="4" id="KW-1185">Reference proteome</keyword>
<proteinExistence type="predicted"/>
<protein>
    <recommendedName>
        <fullName evidence="2">Fido domain-containing protein</fullName>
    </recommendedName>
</protein>
<evidence type="ECO:0000256" key="1">
    <source>
        <dbReference type="SAM" id="MobiDB-lite"/>
    </source>
</evidence>
<dbReference type="RefSeq" id="WP_104268303.1">
    <property type="nucleotide sequence ID" value="NZ_PSUX01000040.1"/>
</dbReference>
<dbReference type="PANTHER" id="PTHR13504">
    <property type="entry name" value="FIDO DOMAIN-CONTAINING PROTEIN DDB_G0283145"/>
    <property type="match status" value="1"/>
</dbReference>
<evidence type="ECO:0000313" key="3">
    <source>
        <dbReference type="EMBL" id="PPH74713.1"/>
    </source>
</evidence>
<organism evidence="3 4">
    <name type="scientific">Rathayibacter rathayi</name>
    <name type="common">Corynebacterium rathayi</name>
    <dbReference type="NCBI Taxonomy" id="33887"/>
    <lineage>
        <taxon>Bacteria</taxon>
        <taxon>Bacillati</taxon>
        <taxon>Actinomycetota</taxon>
        <taxon>Actinomycetes</taxon>
        <taxon>Micrococcales</taxon>
        <taxon>Microbacteriaceae</taxon>
        <taxon>Rathayibacter</taxon>
    </lineage>
</organism>
<gene>
    <name evidence="3" type="ORF">C5C40_12765</name>
</gene>
<dbReference type="Pfam" id="PF02661">
    <property type="entry name" value="Fic"/>
    <property type="match status" value="1"/>
</dbReference>
<evidence type="ECO:0000313" key="4">
    <source>
        <dbReference type="Proteomes" id="UP000239698"/>
    </source>
</evidence>
<dbReference type="InterPro" id="IPR036597">
    <property type="entry name" value="Fido-like_dom_sf"/>
</dbReference>
<dbReference type="Gene3D" id="1.10.3290.10">
    <property type="entry name" value="Fido-like domain"/>
    <property type="match status" value="1"/>
</dbReference>
<reference evidence="3 4" key="1">
    <citation type="submission" date="2018-02" db="EMBL/GenBank/DDBJ databases">
        <title>Bacteriophage NCPPB3778 and a type I-E CRISPR drive the evolution of the US Biological Select Agent, Rathayibacter toxicus.</title>
        <authorList>
            <person name="Davis E.W.II."/>
            <person name="Tabima J.F."/>
            <person name="Weisberg A.J."/>
            <person name="Lopes L.D."/>
            <person name="Wiseman M.S."/>
            <person name="Wiseman M.S."/>
            <person name="Pupko T."/>
            <person name="Belcher M.S."/>
            <person name="Sechler A.J."/>
            <person name="Tancos M.A."/>
            <person name="Schroeder B.K."/>
            <person name="Murray T.D."/>
            <person name="Luster D.G."/>
            <person name="Schneider W.L."/>
            <person name="Rogers E."/>
            <person name="Andreote F.D."/>
            <person name="Grunwald N.J."/>
            <person name="Putnam M.L."/>
            <person name="Chang J.H."/>
        </authorList>
    </citation>
    <scope>NUCLEOTIDE SEQUENCE [LARGE SCALE GENOMIC DNA]</scope>
    <source>
        <strain evidence="3 4">AY1D6</strain>
    </source>
</reference>
<dbReference type="Proteomes" id="UP000239698">
    <property type="component" value="Unassembled WGS sequence"/>
</dbReference>
<dbReference type="SUPFAM" id="SSF140931">
    <property type="entry name" value="Fic-like"/>
    <property type="match status" value="1"/>
</dbReference>
<dbReference type="EMBL" id="PSVT01000033">
    <property type="protein sequence ID" value="PPH74713.1"/>
    <property type="molecule type" value="Genomic_DNA"/>
</dbReference>
<dbReference type="PANTHER" id="PTHR13504:SF38">
    <property type="entry name" value="FIDO DOMAIN-CONTAINING PROTEIN"/>
    <property type="match status" value="1"/>
</dbReference>